<keyword evidence="3" id="KW-1185">Reference proteome</keyword>
<dbReference type="EMBL" id="AP027735">
    <property type="protein sequence ID" value="BDZ56569.1"/>
    <property type="molecule type" value="Genomic_DNA"/>
</dbReference>
<name>A0ABM8H739_9MICO</name>
<accession>A0ABM8H739</accession>
<sequence>MRNHDDAGCSIGVIGAGGGAGASVLATVLATRAARAGHETVLVDLAPQGGGIDVLLGCEHEPGPRWLDLAGADGRVDAEALLPRLPRSSDGVALLSYGRGWVDVPDRAVRAVCGPLAEAAHVTVHDLGGHPPDWADELDAVLLVTPGRVPALAAAQVLTDRLLRLGARPWLVPRGIDDATLPLVAEALDLPVLEPLPHEPRVADDVDAGATPGARERSPLAATADRLLRRLLVERDVA</sequence>
<feature type="region of interest" description="Disordered" evidence="1">
    <location>
        <begin position="199"/>
        <end position="219"/>
    </location>
</feature>
<dbReference type="Proteomes" id="UP001321421">
    <property type="component" value="Chromosome"/>
</dbReference>
<organism evidence="2 3">
    <name type="scientific">Barrientosiimonas endolithica</name>
    <dbReference type="NCBI Taxonomy" id="1535208"/>
    <lineage>
        <taxon>Bacteria</taxon>
        <taxon>Bacillati</taxon>
        <taxon>Actinomycetota</taxon>
        <taxon>Actinomycetes</taxon>
        <taxon>Micrococcales</taxon>
        <taxon>Dermacoccaceae</taxon>
        <taxon>Barrientosiimonas</taxon>
    </lineage>
</organism>
<evidence type="ECO:0000313" key="2">
    <source>
        <dbReference type="EMBL" id="BDZ56569.1"/>
    </source>
</evidence>
<dbReference type="SUPFAM" id="SSF52540">
    <property type="entry name" value="P-loop containing nucleoside triphosphate hydrolases"/>
    <property type="match status" value="1"/>
</dbReference>
<protein>
    <recommendedName>
        <fullName evidence="4">Secretion/DNA translocation related CpaE-like protein</fullName>
    </recommendedName>
</protein>
<gene>
    <name evidence="2" type="ORF">GCM10025872_02260</name>
</gene>
<dbReference type="InterPro" id="IPR022521">
    <property type="entry name" value="Rv3660c"/>
</dbReference>
<reference evidence="3" key="1">
    <citation type="journal article" date="2019" name="Int. J. Syst. Evol. Microbiol.">
        <title>The Global Catalogue of Microorganisms (GCM) 10K type strain sequencing project: providing services to taxonomists for standard genome sequencing and annotation.</title>
        <authorList>
            <consortium name="The Broad Institute Genomics Platform"/>
            <consortium name="The Broad Institute Genome Sequencing Center for Infectious Disease"/>
            <person name="Wu L."/>
            <person name="Ma J."/>
        </authorList>
    </citation>
    <scope>NUCLEOTIDE SEQUENCE [LARGE SCALE GENOMIC DNA]</scope>
    <source>
        <strain evidence="3">NBRC 110608</strain>
    </source>
</reference>
<dbReference type="InterPro" id="IPR027417">
    <property type="entry name" value="P-loop_NTPase"/>
</dbReference>
<dbReference type="Gene3D" id="3.40.50.300">
    <property type="entry name" value="P-loop containing nucleotide triphosphate hydrolases"/>
    <property type="match status" value="1"/>
</dbReference>
<evidence type="ECO:0000313" key="3">
    <source>
        <dbReference type="Proteomes" id="UP001321421"/>
    </source>
</evidence>
<evidence type="ECO:0008006" key="4">
    <source>
        <dbReference type="Google" id="ProtNLM"/>
    </source>
</evidence>
<dbReference type="RefSeq" id="WP_289232073.1">
    <property type="nucleotide sequence ID" value="NZ_AP027735.1"/>
</dbReference>
<proteinExistence type="predicted"/>
<evidence type="ECO:0000256" key="1">
    <source>
        <dbReference type="SAM" id="MobiDB-lite"/>
    </source>
</evidence>
<dbReference type="NCBIfam" id="TIGR03815">
    <property type="entry name" value="CpaE_hom_Actino"/>
    <property type="match status" value="1"/>
</dbReference>